<accession>H2DE66</accession>
<organism evidence="1 2">
    <name type="scientific">Erwinia phage PEp14</name>
    <dbReference type="NCBI Taxonomy" id="1131315"/>
    <lineage>
        <taxon>Viruses</taxon>
        <taxon>Duplodnaviria</taxon>
        <taxon>Heunggongvirae</taxon>
        <taxon>Uroviricota</taxon>
        <taxon>Caudoviricetes</taxon>
        <taxon>Pavtokvirus</taxon>
        <taxon>Pavtokvirus PEp14</taxon>
    </lineage>
</organism>
<name>H2DE66_9CAUD</name>
<protein>
    <submittedName>
        <fullName evidence="1">Uncharacterized protein</fullName>
    </submittedName>
</protein>
<reference evidence="1 2" key="1">
    <citation type="submission" date="2011-08" db="EMBL/GenBank/DDBJ databases">
        <authorList>
            <person name="Kim I.-G."/>
            <person name="Rhim S.-L."/>
        </authorList>
    </citation>
    <scope>NUCLEOTIDE SEQUENCE [LARGE SCALE GENOMIC DNA]</scope>
</reference>
<dbReference type="Proteomes" id="UP000007323">
    <property type="component" value="Segment"/>
</dbReference>
<evidence type="ECO:0000313" key="2">
    <source>
        <dbReference type="Proteomes" id="UP000007323"/>
    </source>
</evidence>
<dbReference type="KEGG" id="vg:11605345"/>
<dbReference type="EMBL" id="JN585957">
    <property type="protein sequence ID" value="AEY69625.1"/>
    <property type="molecule type" value="Genomic_DNA"/>
</dbReference>
<proteinExistence type="predicted"/>
<dbReference type="RefSeq" id="YP_005098440.1">
    <property type="nucleotide sequence ID" value="NC_016767.1"/>
</dbReference>
<evidence type="ECO:0000313" key="1">
    <source>
        <dbReference type="EMBL" id="AEY69625.1"/>
    </source>
</evidence>
<keyword evidence="2" id="KW-1185">Reference proteome</keyword>
<gene>
    <name evidence="1" type="ORF">PEp14_00036</name>
</gene>
<dbReference type="GeneID" id="11605345"/>
<sequence length="97" mass="11207">MRRLPRLWQLLGVWYCGVPHPVTRVPLVPVFGSGSTPAEAYWDYVSTRWRTARSMVFLRKEARKAPPPGRIIVTSTPEPEPAAMGWFAQAFHRFKRQ</sequence>